<evidence type="ECO:0000256" key="6">
    <source>
        <dbReference type="SAM" id="Phobius"/>
    </source>
</evidence>
<organism evidence="7 8">
    <name type="scientific">Flavimaribacter sediminis</name>
    <dbReference type="NCBI Taxonomy" id="2865987"/>
    <lineage>
        <taxon>Bacteria</taxon>
        <taxon>Pseudomonadati</taxon>
        <taxon>Pseudomonadota</taxon>
        <taxon>Alphaproteobacteria</taxon>
        <taxon>Hyphomicrobiales</taxon>
        <taxon>Rhizobiaceae</taxon>
        <taxon>Flavimaribacter</taxon>
    </lineage>
</organism>
<comment type="caution">
    <text evidence="7">The sequence shown here is derived from an EMBL/GenBank/DDBJ whole genome shotgun (WGS) entry which is preliminary data.</text>
</comment>
<dbReference type="Proteomes" id="UP001196509">
    <property type="component" value="Unassembled WGS sequence"/>
</dbReference>
<evidence type="ECO:0000256" key="2">
    <source>
        <dbReference type="ARBA" id="ARBA00022475"/>
    </source>
</evidence>
<dbReference type="InterPro" id="IPR001851">
    <property type="entry name" value="ABC_transp_permease"/>
</dbReference>
<dbReference type="EMBL" id="JAICBX010000001">
    <property type="protein sequence ID" value="MBW8635885.1"/>
    <property type="molecule type" value="Genomic_DNA"/>
</dbReference>
<comment type="subcellular location">
    <subcellularLocation>
        <location evidence="1">Cell membrane</location>
        <topology evidence="1">Multi-pass membrane protein</topology>
    </subcellularLocation>
</comment>
<keyword evidence="3 6" id="KW-0812">Transmembrane</keyword>
<dbReference type="InterPro" id="IPR043428">
    <property type="entry name" value="LivM-like"/>
</dbReference>
<accession>A0AAE3CY81</accession>
<evidence type="ECO:0000313" key="8">
    <source>
        <dbReference type="Proteomes" id="UP001196509"/>
    </source>
</evidence>
<dbReference type="RefSeq" id="WP_220226602.1">
    <property type="nucleotide sequence ID" value="NZ_JAICBX010000001.1"/>
</dbReference>
<feature type="transmembrane region" description="Helical" evidence="6">
    <location>
        <begin position="196"/>
        <end position="213"/>
    </location>
</feature>
<dbReference type="GO" id="GO:0015658">
    <property type="term" value="F:branched-chain amino acid transmembrane transporter activity"/>
    <property type="evidence" value="ECO:0007669"/>
    <property type="project" value="InterPro"/>
</dbReference>
<protein>
    <submittedName>
        <fullName evidence="7">Branched-chain amino acid ABC transporter permease</fullName>
    </submittedName>
</protein>
<dbReference type="Pfam" id="PF02653">
    <property type="entry name" value="BPD_transp_2"/>
    <property type="match status" value="1"/>
</dbReference>
<dbReference type="CDD" id="cd06581">
    <property type="entry name" value="TM_PBP1_LivM_like"/>
    <property type="match status" value="1"/>
</dbReference>
<proteinExistence type="predicted"/>
<feature type="transmembrane region" description="Helical" evidence="6">
    <location>
        <begin position="170"/>
        <end position="190"/>
    </location>
</feature>
<dbReference type="GO" id="GO:0005886">
    <property type="term" value="C:plasma membrane"/>
    <property type="evidence" value="ECO:0007669"/>
    <property type="project" value="UniProtKB-SubCell"/>
</dbReference>
<keyword evidence="4 6" id="KW-1133">Transmembrane helix</keyword>
<evidence type="ECO:0000256" key="3">
    <source>
        <dbReference type="ARBA" id="ARBA00022692"/>
    </source>
</evidence>
<evidence type="ECO:0000313" key="7">
    <source>
        <dbReference type="EMBL" id="MBW8635885.1"/>
    </source>
</evidence>
<evidence type="ECO:0000256" key="1">
    <source>
        <dbReference type="ARBA" id="ARBA00004651"/>
    </source>
</evidence>
<gene>
    <name evidence="7" type="ORF">K1W69_01715</name>
</gene>
<reference evidence="7" key="1">
    <citation type="submission" date="2021-08" db="EMBL/GenBank/DDBJ databases">
        <title>Hoeflea bacterium WL0058 sp. nov., isolated from the sediment.</title>
        <authorList>
            <person name="Wang L."/>
            <person name="Zhang D."/>
        </authorList>
    </citation>
    <scope>NUCLEOTIDE SEQUENCE</scope>
    <source>
        <strain evidence="7">WL0058</strain>
    </source>
</reference>
<sequence length="309" mass="32968">MSGYMSGILAILAINIIFAYGIYLSVATGQLNLGGAGFQAVGAYAAAYLSATYGFPVFLTLLSGLLLSGVFGFAIALPILRTRGVYLVLATFAFAEVIAGALLNSDTFGGAMGISVPGYVEWYVPVIIAAVVTLFVFYIMSTRFGLNMRAIHDDEEVSDLMGVPIRKVKVIAFSMGAALAGLAGGLYAHTFTFVEVQSFNAILSIYVLLYVLLGGTQTAWGPLAGATFFTLLPEVLRDLLPATKTFLVGLFGDAENVAPPDESWRFVILGVLTVLMMVFRPEGLITRPMLAHLRLRKPSARNPGGEVLE</sequence>
<feature type="transmembrane region" description="Helical" evidence="6">
    <location>
        <begin position="84"/>
        <end position="102"/>
    </location>
</feature>
<feature type="transmembrane region" description="Helical" evidence="6">
    <location>
        <begin position="122"/>
        <end position="140"/>
    </location>
</feature>
<evidence type="ECO:0000256" key="5">
    <source>
        <dbReference type="ARBA" id="ARBA00023136"/>
    </source>
</evidence>
<dbReference type="AlphaFoldDB" id="A0AAE3CY81"/>
<feature type="transmembrane region" description="Helical" evidence="6">
    <location>
        <begin position="57"/>
        <end position="77"/>
    </location>
</feature>
<dbReference type="PANTHER" id="PTHR30482">
    <property type="entry name" value="HIGH-AFFINITY BRANCHED-CHAIN AMINO ACID TRANSPORT SYSTEM PERMEASE"/>
    <property type="match status" value="1"/>
</dbReference>
<name>A0AAE3CY81_9HYPH</name>
<keyword evidence="5 6" id="KW-0472">Membrane</keyword>
<evidence type="ECO:0000256" key="4">
    <source>
        <dbReference type="ARBA" id="ARBA00022989"/>
    </source>
</evidence>
<feature type="transmembrane region" description="Helical" evidence="6">
    <location>
        <begin position="6"/>
        <end position="26"/>
    </location>
</feature>
<keyword evidence="2" id="KW-1003">Cell membrane</keyword>
<dbReference type="PANTHER" id="PTHR30482:SF10">
    <property type="entry name" value="HIGH-AFFINITY BRANCHED-CHAIN AMINO ACID TRANSPORT PROTEIN BRAE"/>
    <property type="match status" value="1"/>
</dbReference>
<keyword evidence="8" id="KW-1185">Reference proteome</keyword>